<feature type="domain" description="C-type lectin" evidence="2">
    <location>
        <begin position="29"/>
        <end position="136"/>
    </location>
</feature>
<dbReference type="InterPro" id="IPR001304">
    <property type="entry name" value="C-type_lectin-like"/>
</dbReference>
<dbReference type="PANTHER" id="PTHR22803">
    <property type="entry name" value="MANNOSE, PHOSPHOLIPASE, LECTIN RECEPTOR RELATED"/>
    <property type="match status" value="1"/>
</dbReference>
<dbReference type="Ensembl" id="ENSMMOT00000027541.1">
    <property type="protein sequence ID" value="ENSMMOP00000027078.1"/>
    <property type="gene ID" value="ENSMMOG00000020483.1"/>
</dbReference>
<dbReference type="Gene3D" id="3.10.100.10">
    <property type="entry name" value="Mannose-Binding Protein A, subunit A"/>
    <property type="match status" value="1"/>
</dbReference>
<accession>A0A3Q3X7S0</accession>
<dbReference type="InterPro" id="IPR016187">
    <property type="entry name" value="CTDL_fold"/>
</dbReference>
<dbReference type="PROSITE" id="PS00615">
    <property type="entry name" value="C_TYPE_LECTIN_1"/>
    <property type="match status" value="1"/>
</dbReference>
<name>A0A3Q3X7S0_MOLML</name>
<dbReference type="Pfam" id="PF00059">
    <property type="entry name" value="Lectin_C"/>
    <property type="match status" value="1"/>
</dbReference>
<dbReference type="InterPro" id="IPR018378">
    <property type="entry name" value="C-type_lectin_CS"/>
</dbReference>
<sequence length="147" mass="17469">MSFYEVLLSKMAGFHNFQRDALPEGNPGRRWLEAKRWCQQHFTHMVTLQNQEETDFLREWLPVNRKHYWIGVRKTGGMWIWDQTGEEVPEDVQKWAANEPDNSAGQDCVEIYIKKDNDTAIWNDENCFRKKGTVCYNGKILMSFDLY</sequence>
<evidence type="ECO:0000313" key="4">
    <source>
        <dbReference type="Proteomes" id="UP000261620"/>
    </source>
</evidence>
<proteinExistence type="predicted"/>
<reference evidence="3" key="1">
    <citation type="submission" date="2025-08" db="UniProtKB">
        <authorList>
            <consortium name="Ensembl"/>
        </authorList>
    </citation>
    <scope>IDENTIFICATION</scope>
</reference>
<dbReference type="SUPFAM" id="SSF56436">
    <property type="entry name" value="C-type lectin-like"/>
    <property type="match status" value="1"/>
</dbReference>
<dbReference type="InterPro" id="IPR016186">
    <property type="entry name" value="C-type_lectin-like/link_sf"/>
</dbReference>
<keyword evidence="1" id="KW-1015">Disulfide bond</keyword>
<dbReference type="PROSITE" id="PS50041">
    <property type="entry name" value="C_TYPE_LECTIN_2"/>
    <property type="match status" value="1"/>
</dbReference>
<reference evidence="3" key="2">
    <citation type="submission" date="2025-09" db="UniProtKB">
        <authorList>
            <consortium name="Ensembl"/>
        </authorList>
    </citation>
    <scope>IDENTIFICATION</scope>
</reference>
<dbReference type="SMART" id="SM00034">
    <property type="entry name" value="CLECT"/>
    <property type="match status" value="1"/>
</dbReference>
<evidence type="ECO:0000256" key="1">
    <source>
        <dbReference type="ARBA" id="ARBA00023157"/>
    </source>
</evidence>
<organism evidence="3 4">
    <name type="scientific">Mola mola</name>
    <name type="common">Ocean sunfish</name>
    <name type="synonym">Tetraodon mola</name>
    <dbReference type="NCBI Taxonomy" id="94237"/>
    <lineage>
        <taxon>Eukaryota</taxon>
        <taxon>Metazoa</taxon>
        <taxon>Chordata</taxon>
        <taxon>Craniata</taxon>
        <taxon>Vertebrata</taxon>
        <taxon>Euteleostomi</taxon>
        <taxon>Actinopterygii</taxon>
        <taxon>Neopterygii</taxon>
        <taxon>Teleostei</taxon>
        <taxon>Neoteleostei</taxon>
        <taxon>Acanthomorphata</taxon>
        <taxon>Eupercaria</taxon>
        <taxon>Tetraodontiformes</taxon>
        <taxon>Molidae</taxon>
        <taxon>Mola</taxon>
    </lineage>
</organism>
<protein>
    <recommendedName>
        <fullName evidence="2">C-type lectin domain-containing protein</fullName>
    </recommendedName>
</protein>
<dbReference type="Proteomes" id="UP000261620">
    <property type="component" value="Unplaced"/>
</dbReference>
<dbReference type="InterPro" id="IPR050111">
    <property type="entry name" value="C-type_lectin/snaclec_domain"/>
</dbReference>
<evidence type="ECO:0000313" key="3">
    <source>
        <dbReference type="Ensembl" id="ENSMMOP00000027078.1"/>
    </source>
</evidence>
<evidence type="ECO:0000259" key="2">
    <source>
        <dbReference type="PROSITE" id="PS50041"/>
    </source>
</evidence>
<dbReference type="STRING" id="94237.ENSMMOP00000027078"/>
<dbReference type="AlphaFoldDB" id="A0A3Q3X7S0"/>
<keyword evidence="4" id="KW-1185">Reference proteome</keyword>